<dbReference type="Proteomes" id="UP000181790">
    <property type="component" value="Unassembled WGS sequence"/>
</dbReference>
<dbReference type="SUPFAM" id="SSF52733">
    <property type="entry name" value="Nicotinate mononucleotide:5,6-dimethylbenzimidazole phosphoribosyltransferase (CobT)"/>
    <property type="match status" value="1"/>
</dbReference>
<dbReference type="AlphaFoldDB" id="A0A1S2VR39"/>
<dbReference type="GO" id="GO:0008939">
    <property type="term" value="F:nicotinate-nucleotide-dimethylbenzimidazole phosphoribosyltransferase activity"/>
    <property type="evidence" value="ECO:0007669"/>
    <property type="project" value="InterPro"/>
</dbReference>
<evidence type="ECO:0000313" key="2">
    <source>
        <dbReference type="Proteomes" id="UP000181790"/>
    </source>
</evidence>
<dbReference type="PANTHER" id="PTHR43463">
    <property type="entry name" value="NICOTINATE-NUCLEOTIDE--DIMETHYLBENZIMIDAZOLE PHOSPHORIBOSYLTRANSFERASE"/>
    <property type="match status" value="1"/>
</dbReference>
<dbReference type="Pfam" id="PF02277">
    <property type="entry name" value="DBI_PRT"/>
    <property type="match status" value="1"/>
</dbReference>
<comment type="caution">
    <text evidence="1">The sequence shown here is derived from an EMBL/GenBank/DDBJ whole genome shotgun (WGS) entry which is preliminary data.</text>
</comment>
<dbReference type="InterPro" id="IPR003200">
    <property type="entry name" value="Nict_dMeBzImd_PRibTrfase"/>
</dbReference>
<gene>
    <name evidence="1" type="ORF">BLX24_00510</name>
</gene>
<dbReference type="PANTHER" id="PTHR43463:SF1">
    <property type="entry name" value="NICOTINATE-NUCLEOTIDE--DIMETHYLBENZIMIDAZOLE PHOSPHORIBOSYLTRANSFERASE"/>
    <property type="match status" value="1"/>
</dbReference>
<evidence type="ECO:0008006" key="3">
    <source>
        <dbReference type="Google" id="ProtNLM"/>
    </source>
</evidence>
<reference evidence="1 2" key="1">
    <citation type="submission" date="2016-10" db="EMBL/GenBank/DDBJ databases">
        <title>Arsenicibacter rosenii gen. nov., sp. nov., an efficient arsenic-methylating bacterium isolated from an arsenic-contaminated paddy soil.</title>
        <authorList>
            <person name="Huang K."/>
        </authorList>
    </citation>
    <scope>NUCLEOTIDE SEQUENCE [LARGE SCALE GENOMIC DNA]</scope>
    <source>
        <strain evidence="1 2">SM-1</strain>
    </source>
</reference>
<sequence length="257" mass="27353">MAWVHQQLKNRKGQAGWIDELVSALTDLTRQKELMAGPVANAHVLVFAGDHGWKQETDPTTSYRLIQQLIGDDNHVFDQYRRNGLTLLLCDVGVQGTFAENTPVFVKFKVRPATNDIREAAAMELFECEAAMDAGRTLVNGVAYRDCNTVGFGTLGAGSGLPAGLLIHQLTGIPLAACLPEEITPAEAEAILSRAEAGTADELLAQTGGLEIAAVAGGLLQAAENEMHVLLTGNTCIVAAFLLACATNPAVAERYLL</sequence>
<proteinExistence type="predicted"/>
<evidence type="ECO:0000313" key="1">
    <source>
        <dbReference type="EMBL" id="OIN60636.1"/>
    </source>
</evidence>
<protein>
    <recommendedName>
        <fullName evidence="3">Nicotinate-nucleotide--dimethylbenzimidazole phosphoribosyltransferase</fullName>
    </recommendedName>
</protein>
<dbReference type="Gene3D" id="3.40.50.10210">
    <property type="match status" value="1"/>
</dbReference>
<keyword evidence="2" id="KW-1185">Reference proteome</keyword>
<organism evidence="1 2">
    <name type="scientific">Arsenicibacter rosenii</name>
    <dbReference type="NCBI Taxonomy" id="1750698"/>
    <lineage>
        <taxon>Bacteria</taxon>
        <taxon>Pseudomonadati</taxon>
        <taxon>Bacteroidota</taxon>
        <taxon>Cytophagia</taxon>
        <taxon>Cytophagales</taxon>
        <taxon>Spirosomataceae</taxon>
        <taxon>Arsenicibacter</taxon>
    </lineage>
</organism>
<name>A0A1S2VR39_9BACT</name>
<dbReference type="InterPro" id="IPR036087">
    <property type="entry name" value="Nict_dMeBzImd_PRibTrfase_sf"/>
</dbReference>
<accession>A0A1S2VR39</accession>
<dbReference type="EMBL" id="MORL01000001">
    <property type="protein sequence ID" value="OIN60636.1"/>
    <property type="molecule type" value="Genomic_DNA"/>
</dbReference>